<evidence type="ECO:0000313" key="6">
    <source>
        <dbReference type="EMBL" id="RUO27599.1"/>
    </source>
</evidence>
<keyword evidence="7" id="KW-1185">Reference proteome</keyword>
<sequence length="208" mass="23456">MYRSDGLCYYACIIVRRQSMNAKPRGGRPSKRNYILMAAEQLVKSHGAAQLTFDKLSEETGISKGGLLYHFASKDELVLAMMERLIDTREQLREDLTPQFDGPDAELKALIMSEANVQRVAKDGNDELALDSAVLCAASHNRDLLKPLQGRFEELFARFDASQMGGDKARIAFFAVLGERLMQQLGMMDSDPQERDVFVQAIRKYIEE</sequence>
<dbReference type="PROSITE" id="PS50977">
    <property type="entry name" value="HTH_TETR_2"/>
    <property type="match status" value="1"/>
</dbReference>
<keyword evidence="2 4" id="KW-0238">DNA-binding</keyword>
<dbReference type="Gene3D" id="1.10.357.10">
    <property type="entry name" value="Tetracycline Repressor, domain 2"/>
    <property type="match status" value="1"/>
</dbReference>
<dbReference type="SUPFAM" id="SSF46689">
    <property type="entry name" value="Homeodomain-like"/>
    <property type="match status" value="1"/>
</dbReference>
<name>A0ABY0BTN8_9GAMM</name>
<evidence type="ECO:0000313" key="7">
    <source>
        <dbReference type="Proteomes" id="UP000287865"/>
    </source>
</evidence>
<dbReference type="PANTHER" id="PTHR30055:SF234">
    <property type="entry name" value="HTH-TYPE TRANSCRIPTIONAL REGULATOR BETI"/>
    <property type="match status" value="1"/>
</dbReference>
<feature type="domain" description="HTH tetR-type" evidence="5">
    <location>
        <begin position="29"/>
        <end position="89"/>
    </location>
</feature>
<evidence type="ECO:0000256" key="3">
    <source>
        <dbReference type="ARBA" id="ARBA00023163"/>
    </source>
</evidence>
<gene>
    <name evidence="6" type="ORF">CWE07_02955</name>
</gene>
<organism evidence="6 7">
    <name type="scientific">Aliidiomarina maris</name>
    <dbReference type="NCBI Taxonomy" id="531312"/>
    <lineage>
        <taxon>Bacteria</taxon>
        <taxon>Pseudomonadati</taxon>
        <taxon>Pseudomonadota</taxon>
        <taxon>Gammaproteobacteria</taxon>
        <taxon>Alteromonadales</taxon>
        <taxon>Idiomarinaceae</taxon>
        <taxon>Aliidiomarina</taxon>
    </lineage>
</organism>
<feature type="DNA-binding region" description="H-T-H motif" evidence="4">
    <location>
        <begin position="52"/>
        <end position="71"/>
    </location>
</feature>
<evidence type="ECO:0000256" key="2">
    <source>
        <dbReference type="ARBA" id="ARBA00023125"/>
    </source>
</evidence>
<dbReference type="Proteomes" id="UP000287865">
    <property type="component" value="Unassembled WGS sequence"/>
</dbReference>
<evidence type="ECO:0000256" key="1">
    <source>
        <dbReference type="ARBA" id="ARBA00023015"/>
    </source>
</evidence>
<dbReference type="Pfam" id="PF17937">
    <property type="entry name" value="TetR_C_28"/>
    <property type="match status" value="1"/>
</dbReference>
<dbReference type="Pfam" id="PF00440">
    <property type="entry name" value="TetR_N"/>
    <property type="match status" value="1"/>
</dbReference>
<dbReference type="InterPro" id="IPR001647">
    <property type="entry name" value="HTH_TetR"/>
</dbReference>
<comment type="caution">
    <text evidence="6">The sequence shown here is derived from an EMBL/GenBank/DDBJ whole genome shotgun (WGS) entry which is preliminary data.</text>
</comment>
<dbReference type="InterPro" id="IPR041479">
    <property type="entry name" value="TetR_CgmR_C"/>
</dbReference>
<reference evidence="6 7" key="1">
    <citation type="journal article" date="2018" name="Front. Microbiol.">
        <title>Genome-Based Analysis Reveals the Taxonomy and Diversity of the Family Idiomarinaceae.</title>
        <authorList>
            <person name="Liu Y."/>
            <person name="Lai Q."/>
            <person name="Shao Z."/>
        </authorList>
    </citation>
    <scope>NUCLEOTIDE SEQUENCE [LARGE SCALE GENOMIC DNA]</scope>
    <source>
        <strain evidence="6 7">CF12-14</strain>
    </source>
</reference>
<proteinExistence type="predicted"/>
<dbReference type="PANTHER" id="PTHR30055">
    <property type="entry name" value="HTH-TYPE TRANSCRIPTIONAL REGULATOR RUTR"/>
    <property type="match status" value="1"/>
</dbReference>
<keyword evidence="3" id="KW-0804">Transcription</keyword>
<dbReference type="InterPro" id="IPR050109">
    <property type="entry name" value="HTH-type_TetR-like_transc_reg"/>
</dbReference>
<dbReference type="InterPro" id="IPR009057">
    <property type="entry name" value="Homeodomain-like_sf"/>
</dbReference>
<evidence type="ECO:0000256" key="4">
    <source>
        <dbReference type="PROSITE-ProRule" id="PRU00335"/>
    </source>
</evidence>
<keyword evidence="1" id="KW-0805">Transcription regulation</keyword>
<dbReference type="PRINTS" id="PR00455">
    <property type="entry name" value="HTHTETR"/>
</dbReference>
<protein>
    <submittedName>
        <fullName evidence="6">TetR/AcrR family transcriptional regulator</fullName>
    </submittedName>
</protein>
<dbReference type="EMBL" id="PIPK01000002">
    <property type="protein sequence ID" value="RUO27599.1"/>
    <property type="molecule type" value="Genomic_DNA"/>
</dbReference>
<accession>A0ABY0BTN8</accession>
<evidence type="ECO:0000259" key="5">
    <source>
        <dbReference type="PROSITE" id="PS50977"/>
    </source>
</evidence>